<accession>G3CFM9</accession>
<dbReference type="Proteomes" id="UP000009272">
    <property type="component" value="Segment"/>
</dbReference>
<evidence type="ECO:0000313" key="2">
    <source>
        <dbReference type="Proteomes" id="UP000009272"/>
    </source>
</evidence>
<evidence type="ECO:0000313" key="1">
    <source>
        <dbReference type="EMBL" id="ADN68451.1"/>
    </source>
</evidence>
<organism evidence="1 2">
    <name type="scientific">Escherichia phage vB_EcoP_24B</name>
    <dbReference type="NCBI Taxonomy" id="866553"/>
    <lineage>
        <taxon>Viruses</taxon>
        <taxon>Duplodnaviria</taxon>
        <taxon>Heunggongvirae</taxon>
        <taxon>Uroviricota</taxon>
        <taxon>Caudoviricetes</taxon>
        <taxon>Sepvirinae</taxon>
        <taxon>Traversvirus</taxon>
        <taxon>Traversvirus tv24B</taxon>
    </lineage>
</organism>
<protein>
    <submittedName>
        <fullName evidence="1">Uncharacterized protein</fullName>
    </submittedName>
</protein>
<gene>
    <name evidence="1" type="ORF">vb_24B_30c</name>
</gene>
<dbReference type="EMBL" id="HM208303">
    <property type="protein sequence ID" value="ADN68451.1"/>
    <property type="molecule type" value="Genomic_DNA"/>
</dbReference>
<sequence length="94" mass="11193">MRHFVNEQGEIVHQANRKNICRFNLLKACRITAKKVTVMCRRQYIVDHDFFEFRVLRCRQNSVVSNKITTSSSKMHYRTLVLQVIKVRPQKRSG</sequence>
<name>G3CFM9_9CAUD</name>
<keyword evidence="2" id="KW-1185">Reference proteome</keyword>
<dbReference type="GeneID" id="26040951"/>
<proteinExistence type="predicted"/>
<dbReference type="RefSeq" id="YP_009168156.1">
    <property type="nucleotide sequence ID" value="NC_027984.1"/>
</dbReference>
<reference evidence="1 2" key="1">
    <citation type="journal article" date="2012" name="BMC Genomics">
        <title>Comparative genomics of Shiga toxin encoding bacteriophages.</title>
        <authorList>
            <person name="Smith D.L."/>
            <person name="Rooks D.J."/>
            <person name="Fogg P.C."/>
            <person name="Darby A.C."/>
            <person name="Thomson N.R."/>
            <person name="McCarthy A.J."/>
            <person name="Allison H.E."/>
        </authorList>
    </citation>
    <scope>NUCLEOTIDE SEQUENCE [LARGE SCALE GENOMIC DNA]</scope>
</reference>